<gene>
    <name evidence="1" type="ordered locus">Bcep1808_6732</name>
</gene>
<reference evidence="1 2" key="1">
    <citation type="submission" date="2007-03" db="EMBL/GenBank/DDBJ databases">
        <title>Complete sequence of plasmid pBVIE01 of Burkholderia vietnamiensis G4.</title>
        <authorList>
            <consortium name="US DOE Joint Genome Institute"/>
            <person name="Copeland A."/>
            <person name="Lucas S."/>
            <person name="Lapidus A."/>
            <person name="Barry K."/>
            <person name="Detter J.C."/>
            <person name="Glavina del Rio T."/>
            <person name="Hammon N."/>
            <person name="Israni S."/>
            <person name="Dalin E."/>
            <person name="Tice H."/>
            <person name="Pitluck S."/>
            <person name="Chain P."/>
            <person name="Malfatti S."/>
            <person name="Shin M."/>
            <person name="Vergez L."/>
            <person name="Schmutz J."/>
            <person name="Larimer F."/>
            <person name="Land M."/>
            <person name="Hauser L."/>
            <person name="Kyrpides N."/>
            <person name="Tiedje J."/>
            <person name="Richardson P."/>
        </authorList>
    </citation>
    <scope>NUCLEOTIDE SEQUENCE [LARGE SCALE GENOMIC DNA]</scope>
    <source>
        <strain evidence="2">G4 / LMG 22486</strain>
        <plasmid evidence="1 2">pBVIE01</plasmid>
    </source>
</reference>
<dbReference type="Proteomes" id="UP000002287">
    <property type="component" value="Plasmid pBVIE01"/>
</dbReference>
<name>A4JTL7_BURVG</name>
<dbReference type="AlphaFoldDB" id="A4JTL7"/>
<protein>
    <submittedName>
        <fullName evidence="1">Uncharacterized protein</fullName>
    </submittedName>
</protein>
<proteinExistence type="predicted"/>
<evidence type="ECO:0000313" key="1">
    <source>
        <dbReference type="EMBL" id="ABO59620.1"/>
    </source>
</evidence>
<accession>A4JTL7</accession>
<keyword evidence="1" id="KW-0614">Plasmid</keyword>
<evidence type="ECO:0000313" key="2">
    <source>
        <dbReference type="Proteomes" id="UP000002287"/>
    </source>
</evidence>
<dbReference type="HOGENOM" id="CLU_2080330_0_0_4"/>
<dbReference type="EMBL" id="CP000617">
    <property type="protein sequence ID" value="ABO59620.1"/>
    <property type="molecule type" value="Genomic_DNA"/>
</dbReference>
<sequence>MMAADNPFDYPSDGPAVHIAADGALIRPAPVKDMVRELASSLSDRRLNIFAPPDLNYWHAFTWDGQRYAANLYICDSTAETFLDLFPLVADAADMGMPLAIGQRVADCIFLLPAGNA</sequence>
<geneLocation type="plasmid" evidence="1 2">
    <name>pBVIE01</name>
</geneLocation>
<organism evidence="1 2">
    <name type="scientific">Burkholderia vietnamiensis (strain G4 / LMG 22486)</name>
    <name type="common">Burkholderia cepacia (strain R1808)</name>
    <dbReference type="NCBI Taxonomy" id="269482"/>
    <lineage>
        <taxon>Bacteria</taxon>
        <taxon>Pseudomonadati</taxon>
        <taxon>Pseudomonadota</taxon>
        <taxon>Betaproteobacteria</taxon>
        <taxon>Burkholderiales</taxon>
        <taxon>Burkholderiaceae</taxon>
        <taxon>Burkholderia</taxon>
        <taxon>Burkholderia cepacia complex</taxon>
    </lineage>
</organism>
<dbReference type="KEGG" id="bvi:Bcep1808_6732"/>